<gene>
    <name evidence="1" type="ORF">ADM90_19135</name>
</gene>
<proteinExistence type="predicted"/>
<sequence length="89" mass="10634">MIASKIEIQIDEKAIQEKFEQKIEDTLAAQIWFCDVERLSLLTGMSKRFLEENILNHPYMKAIERKKSRKRFYKASDALNVIDEITREW</sequence>
<evidence type="ECO:0000313" key="1">
    <source>
        <dbReference type="EMBL" id="KOY81255.1"/>
    </source>
</evidence>
<organism evidence="1 2">
    <name type="scientific">Lysinibacillus macroides</name>
    <dbReference type="NCBI Taxonomy" id="33935"/>
    <lineage>
        <taxon>Bacteria</taxon>
        <taxon>Bacillati</taxon>
        <taxon>Bacillota</taxon>
        <taxon>Bacilli</taxon>
        <taxon>Bacillales</taxon>
        <taxon>Bacillaceae</taxon>
        <taxon>Lysinibacillus</taxon>
    </lineage>
</organism>
<dbReference type="PATRIC" id="fig|33935.3.peg.2646"/>
<protein>
    <submittedName>
        <fullName evidence="1">Uncharacterized protein</fullName>
    </submittedName>
</protein>
<name>A0A0N0CV51_9BACI</name>
<reference evidence="1 2" key="1">
    <citation type="submission" date="2015-07" db="EMBL/GenBank/DDBJ databases">
        <title>Genome sequencing project for genomic taxonomy and phylogenomics of Bacillus-like bacteria.</title>
        <authorList>
            <person name="Liu B."/>
            <person name="Wang J."/>
            <person name="Zhu Y."/>
            <person name="Liu G."/>
            <person name="Chen Q."/>
            <person name="Chen Z."/>
            <person name="Che J."/>
            <person name="Ge C."/>
            <person name="Shi H."/>
            <person name="Pan Z."/>
            <person name="Liu X."/>
        </authorList>
    </citation>
    <scope>NUCLEOTIDE SEQUENCE [LARGE SCALE GENOMIC DNA]</scope>
    <source>
        <strain evidence="1 2">DSM 54</strain>
    </source>
</reference>
<evidence type="ECO:0000313" key="2">
    <source>
        <dbReference type="Proteomes" id="UP000037977"/>
    </source>
</evidence>
<dbReference type="Proteomes" id="UP000037977">
    <property type="component" value="Unassembled WGS sequence"/>
</dbReference>
<dbReference type="OrthoDB" id="2645220at2"/>
<dbReference type="AlphaFoldDB" id="A0A0N0CV51"/>
<accession>A0A0N0CV51</accession>
<comment type="caution">
    <text evidence="1">The sequence shown here is derived from an EMBL/GenBank/DDBJ whole genome shotgun (WGS) entry which is preliminary data.</text>
</comment>
<keyword evidence="2" id="KW-1185">Reference proteome</keyword>
<dbReference type="RefSeq" id="WP_053996499.1">
    <property type="nucleotide sequence ID" value="NZ_CP065643.1"/>
</dbReference>
<dbReference type="EMBL" id="LGCI01000010">
    <property type="protein sequence ID" value="KOY81255.1"/>
    <property type="molecule type" value="Genomic_DNA"/>
</dbReference>